<dbReference type="Pfam" id="PF00672">
    <property type="entry name" value="HAMP"/>
    <property type="match status" value="1"/>
</dbReference>
<keyword evidence="7 13" id="KW-1133">Transmembrane helix</keyword>
<evidence type="ECO:0000256" key="12">
    <source>
        <dbReference type="SAM" id="MobiDB-lite"/>
    </source>
</evidence>
<feature type="transmembrane region" description="Helical" evidence="13">
    <location>
        <begin position="187"/>
        <end position="206"/>
    </location>
</feature>
<evidence type="ECO:0000256" key="10">
    <source>
        <dbReference type="ARBA" id="ARBA00029447"/>
    </source>
</evidence>
<dbReference type="CDD" id="cd11386">
    <property type="entry name" value="MCP_signal"/>
    <property type="match status" value="1"/>
</dbReference>
<dbReference type="KEGG" id="hmd:CTT34_04425"/>
<evidence type="ECO:0000259" key="15">
    <source>
        <dbReference type="PROSITE" id="PS50885"/>
    </source>
</evidence>
<dbReference type="Gene3D" id="1.10.287.950">
    <property type="entry name" value="Methyl-accepting chemotaxis protein"/>
    <property type="match status" value="1"/>
</dbReference>
<dbReference type="InterPro" id="IPR003660">
    <property type="entry name" value="HAMP_dom"/>
</dbReference>
<dbReference type="CDD" id="cd06225">
    <property type="entry name" value="HAMP"/>
    <property type="match status" value="1"/>
</dbReference>
<gene>
    <name evidence="16" type="ORF">CTT34_04425</name>
</gene>
<dbReference type="InterPro" id="IPR035440">
    <property type="entry name" value="4HB_MCP_dom_sf"/>
</dbReference>
<keyword evidence="6 13" id="KW-0812">Transmembrane</keyword>
<dbReference type="PROSITE" id="PS50111">
    <property type="entry name" value="CHEMOTAXIS_TRANSDUC_2"/>
    <property type="match status" value="1"/>
</dbReference>
<dbReference type="AlphaFoldDB" id="A0A857GI96"/>
<evidence type="ECO:0000256" key="6">
    <source>
        <dbReference type="ARBA" id="ARBA00022692"/>
    </source>
</evidence>
<keyword evidence="8 13" id="KW-0472">Membrane</keyword>
<dbReference type="SMART" id="SM00283">
    <property type="entry name" value="MA"/>
    <property type="match status" value="1"/>
</dbReference>
<comment type="similarity">
    <text evidence="10">Belongs to the methyl-accepting chemotaxis (MCP) protein family.</text>
</comment>
<name>A0A857GI96_9GAMM</name>
<keyword evidence="5" id="KW-0997">Cell inner membrane</keyword>
<organism evidence="16 17">
    <name type="scientific">Vreelandella aquamarina</name>
    <dbReference type="NCBI Taxonomy" id="77097"/>
    <lineage>
        <taxon>Bacteria</taxon>
        <taxon>Pseudomonadati</taxon>
        <taxon>Pseudomonadota</taxon>
        <taxon>Gammaproteobacteria</taxon>
        <taxon>Oceanospirillales</taxon>
        <taxon>Halomonadaceae</taxon>
        <taxon>Vreelandella</taxon>
    </lineage>
</organism>
<dbReference type="FunFam" id="1.10.287.950:FF:000001">
    <property type="entry name" value="Methyl-accepting chemotaxis sensory transducer"/>
    <property type="match status" value="1"/>
</dbReference>
<dbReference type="InterPro" id="IPR003122">
    <property type="entry name" value="Tar_rcpt_lig-bd"/>
</dbReference>
<evidence type="ECO:0000256" key="11">
    <source>
        <dbReference type="PROSITE-ProRule" id="PRU00284"/>
    </source>
</evidence>
<dbReference type="SUPFAM" id="SSF47170">
    <property type="entry name" value="Aspartate receptor, ligand-binding domain"/>
    <property type="match status" value="1"/>
</dbReference>
<dbReference type="InterPro" id="IPR004089">
    <property type="entry name" value="MCPsignal_dom"/>
</dbReference>
<dbReference type="EMBL" id="CP024621">
    <property type="protein sequence ID" value="QHD48990.1"/>
    <property type="molecule type" value="Genomic_DNA"/>
</dbReference>
<reference evidence="16 17" key="1">
    <citation type="submission" date="2017-10" db="EMBL/GenBank/DDBJ databases">
        <title>Coral associated bacteria.</title>
        <authorList>
            <person name="Wang X."/>
        </authorList>
    </citation>
    <scope>NUCLEOTIDE SEQUENCE [LARGE SCALE GENOMIC DNA]</scope>
    <source>
        <strain evidence="16 17">SCSIO 43005</strain>
    </source>
</reference>
<feature type="domain" description="Methyl-accepting transducer" evidence="14">
    <location>
        <begin position="269"/>
        <end position="498"/>
    </location>
</feature>
<keyword evidence="9 11" id="KW-0807">Transducer</keyword>
<dbReference type="RefSeq" id="WP_159341359.1">
    <property type="nucleotide sequence ID" value="NZ_CP024621.1"/>
</dbReference>
<evidence type="ECO:0000256" key="5">
    <source>
        <dbReference type="ARBA" id="ARBA00022519"/>
    </source>
</evidence>
<dbReference type="GO" id="GO:0006935">
    <property type="term" value="P:chemotaxis"/>
    <property type="evidence" value="ECO:0007669"/>
    <property type="project" value="UniProtKB-KW"/>
</dbReference>
<evidence type="ECO:0000313" key="17">
    <source>
        <dbReference type="Proteomes" id="UP000463949"/>
    </source>
</evidence>
<protein>
    <submittedName>
        <fullName evidence="16">Methyl-accepting chemotaxis protein</fullName>
    </submittedName>
</protein>
<accession>A0A857GI96</accession>
<evidence type="ECO:0000256" key="3">
    <source>
        <dbReference type="ARBA" id="ARBA00022481"/>
    </source>
</evidence>
<evidence type="ECO:0000256" key="9">
    <source>
        <dbReference type="ARBA" id="ARBA00023224"/>
    </source>
</evidence>
<evidence type="ECO:0000256" key="7">
    <source>
        <dbReference type="ARBA" id="ARBA00022989"/>
    </source>
</evidence>
<dbReference type="OrthoDB" id="2489132at2"/>
<dbReference type="SUPFAM" id="SSF58104">
    <property type="entry name" value="Methyl-accepting chemotaxis protein (MCP) signaling domain"/>
    <property type="match status" value="1"/>
</dbReference>
<sequence>MQKISVKTLIAGALVVLLIMLMGVGLLGYLGERKAATYLEDVNNISALQSSSAARAETNLMEMRVRLERLSQHYQNGLMANVDDALTSAKESLAVSDARIEAMNSVPTGPDDERFSYLSTINDTYNAAATSELRSMLASADIEGLIDYKETINPAFLAFGQAVGDFNRFALDYGNTRTAETLRDSQVLGITVGFLVVLALVLYITMQATINKYLLTPLQRAVNICENIAKGDLTSTIEDRGSNEIGRLYAAMDDMQDRLEEMISTLNQSSEAVASSSKQIAGGSQDLASRTEQQAAALQQTAASMDEISSIVRQNSDTAEQAERLTKAAAKKATSGKQASEHTSQLMRELEETSHKVHDIIQVIDSIAFQTNILALNASVEAARAGEHGRGFAVVASEVRSLATKTSTSSKEIRELIEDISQRIAQGAEQTTRNGQSMADINASIVQVTEMMQELALAAKEQDSGISQVSTAVSQMDAATQENVSLVEETSTASASLQDEAGRLAELVNEFKLKRLAHTLRDSQIPLAVQQTFKTSYASPLAAAAPSRVAATPEWEAF</sequence>
<dbReference type="PROSITE" id="PS50885">
    <property type="entry name" value="HAMP"/>
    <property type="match status" value="1"/>
</dbReference>
<evidence type="ECO:0000256" key="13">
    <source>
        <dbReference type="SAM" id="Phobius"/>
    </source>
</evidence>
<evidence type="ECO:0000313" key="16">
    <source>
        <dbReference type="EMBL" id="QHD48990.1"/>
    </source>
</evidence>
<dbReference type="PANTHER" id="PTHR43531">
    <property type="entry name" value="PROTEIN ICFG"/>
    <property type="match status" value="1"/>
</dbReference>
<dbReference type="Proteomes" id="UP000463949">
    <property type="component" value="Chromosome"/>
</dbReference>
<evidence type="ECO:0000256" key="1">
    <source>
        <dbReference type="ARBA" id="ARBA00004429"/>
    </source>
</evidence>
<dbReference type="PANTHER" id="PTHR43531:SF14">
    <property type="entry name" value="METHYL-ACCEPTING CHEMOTAXIS PROTEIN I-RELATED"/>
    <property type="match status" value="1"/>
</dbReference>
<feature type="compositionally biased region" description="Polar residues" evidence="12">
    <location>
        <begin position="335"/>
        <end position="346"/>
    </location>
</feature>
<dbReference type="InterPro" id="IPR004090">
    <property type="entry name" value="Chemotax_Me-accpt_rcpt"/>
</dbReference>
<proteinExistence type="inferred from homology"/>
<dbReference type="GO" id="GO:0007165">
    <property type="term" value="P:signal transduction"/>
    <property type="evidence" value="ECO:0007669"/>
    <property type="project" value="UniProtKB-KW"/>
</dbReference>
<evidence type="ECO:0000256" key="2">
    <source>
        <dbReference type="ARBA" id="ARBA00022475"/>
    </source>
</evidence>
<keyword evidence="3" id="KW-0488">Methylation</keyword>
<dbReference type="GO" id="GO:0004888">
    <property type="term" value="F:transmembrane signaling receptor activity"/>
    <property type="evidence" value="ECO:0007669"/>
    <property type="project" value="InterPro"/>
</dbReference>
<dbReference type="GO" id="GO:0005886">
    <property type="term" value="C:plasma membrane"/>
    <property type="evidence" value="ECO:0007669"/>
    <property type="project" value="UniProtKB-SubCell"/>
</dbReference>
<dbReference type="PRINTS" id="PR00260">
    <property type="entry name" value="CHEMTRNSDUCR"/>
</dbReference>
<evidence type="ECO:0000256" key="4">
    <source>
        <dbReference type="ARBA" id="ARBA00022500"/>
    </source>
</evidence>
<keyword evidence="4" id="KW-0145">Chemotaxis</keyword>
<dbReference type="Pfam" id="PF00015">
    <property type="entry name" value="MCPsignal"/>
    <property type="match status" value="1"/>
</dbReference>
<keyword evidence="2" id="KW-1003">Cell membrane</keyword>
<evidence type="ECO:0000256" key="8">
    <source>
        <dbReference type="ARBA" id="ARBA00023136"/>
    </source>
</evidence>
<dbReference type="InterPro" id="IPR051310">
    <property type="entry name" value="MCP_chemotaxis"/>
</dbReference>
<evidence type="ECO:0000259" key="14">
    <source>
        <dbReference type="PROSITE" id="PS50111"/>
    </source>
</evidence>
<comment type="subcellular location">
    <subcellularLocation>
        <location evidence="1">Cell inner membrane</location>
        <topology evidence="1">Multi-pass membrane protein</topology>
    </subcellularLocation>
</comment>
<feature type="transmembrane region" description="Helical" evidence="13">
    <location>
        <begin position="6"/>
        <end position="30"/>
    </location>
</feature>
<feature type="region of interest" description="Disordered" evidence="12">
    <location>
        <begin position="325"/>
        <end position="349"/>
    </location>
</feature>
<feature type="domain" description="HAMP" evidence="15">
    <location>
        <begin position="212"/>
        <end position="264"/>
    </location>
</feature>
<dbReference type="Pfam" id="PF02203">
    <property type="entry name" value="TarH"/>
    <property type="match status" value="1"/>
</dbReference>
<dbReference type="SMART" id="SM00304">
    <property type="entry name" value="HAMP"/>
    <property type="match status" value="1"/>
</dbReference>